<sequence>MTVQSQQIRQYSLHFNTPAFLGNAQQNAQWRTPPIKALLRQWWRVAYAADRNFKVDVAAMRREEGLLFGHAWLEDDVSAARKSALRLRLSHWNAGALQQQQWPQFGTVRHDEVPRPVAADLYLGYGPVTLPKGGSKPTLKANAAIQADEQADFSLAYPAGAAPLLEHALALTSRFGTLGGRSRNGWGSLHLAPHDGTPALQGALPLRDWQQALTLDWPHAIGQDKCALIWQTRPFDDWQQLMQELARIKIALRTQFNFTLDGNAGDKQLYNKKREEIGIAHGQPQNRHWLSYPVTHHSVRDWGNQARLPNSLRFKVLRTGGASGQFVGLIFHMPCLPPAAFRPSVQEVQATWQQVHRHLDQSTSLTRTQK</sequence>
<evidence type="ECO:0000313" key="2">
    <source>
        <dbReference type="Proteomes" id="UP000184327"/>
    </source>
</evidence>
<name>A0A1M4YDC9_9BURK</name>
<keyword evidence="2" id="KW-1185">Reference proteome</keyword>
<proteinExistence type="predicted"/>
<dbReference type="AlphaFoldDB" id="A0A1M4YDC9"/>
<organism evidence="1 2">
    <name type="scientific">Lampropedia hyalina DSM 16112</name>
    <dbReference type="NCBI Taxonomy" id="1122156"/>
    <lineage>
        <taxon>Bacteria</taxon>
        <taxon>Pseudomonadati</taxon>
        <taxon>Pseudomonadota</taxon>
        <taxon>Betaproteobacteria</taxon>
        <taxon>Burkholderiales</taxon>
        <taxon>Comamonadaceae</taxon>
        <taxon>Lampropedia</taxon>
    </lineage>
</organism>
<dbReference type="RefSeq" id="WP_073355828.1">
    <property type="nucleotide sequence ID" value="NZ_FQUZ01000011.1"/>
</dbReference>
<accession>A0A1M4YDC9</accession>
<dbReference type="STRING" id="1122156.SAMN02745117_01239"/>
<dbReference type="EMBL" id="FQUZ01000011">
    <property type="protein sequence ID" value="SHF03767.1"/>
    <property type="molecule type" value="Genomic_DNA"/>
</dbReference>
<evidence type="ECO:0000313" key="1">
    <source>
        <dbReference type="EMBL" id="SHF03767.1"/>
    </source>
</evidence>
<dbReference type="OrthoDB" id="190500at2"/>
<protein>
    <submittedName>
        <fullName evidence="1">CRISPR-associated protein Cmr1</fullName>
    </submittedName>
</protein>
<reference evidence="1 2" key="1">
    <citation type="submission" date="2016-11" db="EMBL/GenBank/DDBJ databases">
        <authorList>
            <person name="Jaros S."/>
            <person name="Januszkiewicz K."/>
            <person name="Wedrychowicz H."/>
        </authorList>
    </citation>
    <scope>NUCLEOTIDE SEQUENCE [LARGE SCALE GENOMIC DNA]</scope>
    <source>
        <strain evidence="1 2">DSM 16112</strain>
    </source>
</reference>
<dbReference type="Proteomes" id="UP000184327">
    <property type="component" value="Unassembled WGS sequence"/>
</dbReference>
<gene>
    <name evidence="1" type="ORF">SAMN02745117_01239</name>
</gene>